<accession>A0A1X6P4F0</accession>
<gene>
    <name evidence="2" type="ORF">BU14_0224s0016</name>
</gene>
<evidence type="ECO:0008006" key="4">
    <source>
        <dbReference type="Google" id="ProtNLM"/>
    </source>
</evidence>
<keyword evidence="3" id="KW-1185">Reference proteome</keyword>
<dbReference type="Gene3D" id="1.25.10.10">
    <property type="entry name" value="Leucine-rich Repeat Variant"/>
    <property type="match status" value="1"/>
</dbReference>
<dbReference type="AlphaFoldDB" id="A0A1X6P4F0"/>
<evidence type="ECO:0000313" key="3">
    <source>
        <dbReference type="Proteomes" id="UP000218209"/>
    </source>
</evidence>
<dbReference type="InterPro" id="IPR011989">
    <property type="entry name" value="ARM-like"/>
</dbReference>
<feature type="region of interest" description="Disordered" evidence="1">
    <location>
        <begin position="133"/>
        <end position="175"/>
    </location>
</feature>
<dbReference type="EMBL" id="KV918893">
    <property type="protein sequence ID" value="OSX75718.1"/>
    <property type="molecule type" value="Genomic_DNA"/>
</dbReference>
<reference evidence="2 3" key="1">
    <citation type="submission" date="2017-03" db="EMBL/GenBank/DDBJ databases">
        <title>WGS assembly of Porphyra umbilicalis.</title>
        <authorList>
            <person name="Brawley S.H."/>
            <person name="Blouin N.A."/>
            <person name="Ficko-Blean E."/>
            <person name="Wheeler G.L."/>
            <person name="Lohr M."/>
            <person name="Goodson H.V."/>
            <person name="Jenkins J.W."/>
            <person name="Blaby-Haas C.E."/>
            <person name="Helliwell K.E."/>
            <person name="Chan C."/>
            <person name="Marriage T."/>
            <person name="Bhattacharya D."/>
            <person name="Klein A.S."/>
            <person name="Badis Y."/>
            <person name="Brodie J."/>
            <person name="Cao Y."/>
            <person name="Collen J."/>
            <person name="Dittami S.M."/>
            <person name="Gachon C.M."/>
            <person name="Green B.R."/>
            <person name="Karpowicz S."/>
            <person name="Kim J.W."/>
            <person name="Kudahl U."/>
            <person name="Lin S."/>
            <person name="Michel G."/>
            <person name="Mittag M."/>
            <person name="Olson B.J."/>
            <person name="Pangilinan J."/>
            <person name="Peng Y."/>
            <person name="Qiu H."/>
            <person name="Shu S."/>
            <person name="Singer J.T."/>
            <person name="Smith A.G."/>
            <person name="Sprecher B.N."/>
            <person name="Wagner V."/>
            <person name="Wang W."/>
            <person name="Wang Z.-Y."/>
            <person name="Yan J."/>
            <person name="Yarish C."/>
            <person name="Zoeuner-Riek S."/>
            <person name="Zhuang Y."/>
            <person name="Zou Y."/>
            <person name="Lindquist E.A."/>
            <person name="Grimwood J."/>
            <person name="Barry K."/>
            <person name="Rokhsar D.S."/>
            <person name="Schmutz J."/>
            <person name="Stiller J.W."/>
            <person name="Grossman A.R."/>
            <person name="Prochnik S.E."/>
        </authorList>
    </citation>
    <scope>NUCLEOTIDE SEQUENCE [LARGE SCALE GENOMIC DNA]</scope>
    <source>
        <strain evidence="2">4086291</strain>
    </source>
</reference>
<dbReference type="OrthoDB" id="3261at2759"/>
<evidence type="ECO:0000313" key="2">
    <source>
        <dbReference type="EMBL" id="OSX75718.1"/>
    </source>
</evidence>
<dbReference type="Pfam" id="PF13646">
    <property type="entry name" value="HEAT_2"/>
    <property type="match status" value="1"/>
</dbReference>
<organism evidence="2 3">
    <name type="scientific">Porphyra umbilicalis</name>
    <name type="common">Purple laver</name>
    <name type="synonym">Red alga</name>
    <dbReference type="NCBI Taxonomy" id="2786"/>
    <lineage>
        <taxon>Eukaryota</taxon>
        <taxon>Rhodophyta</taxon>
        <taxon>Bangiophyceae</taxon>
        <taxon>Bangiales</taxon>
        <taxon>Bangiaceae</taxon>
        <taxon>Porphyra</taxon>
    </lineage>
</organism>
<protein>
    <recommendedName>
        <fullName evidence="4">HEAT repeat domain-containing protein</fullName>
    </recommendedName>
</protein>
<sequence>MATATATLTALLATAPEVGVRSAAAAGLGYLPPTFPPATTDGVPALRRSLVEDADWQVHFSALVSLGTLRAGGDAPRVVASYLTDANALLVQAAVGALGDMGDAGSLGPLLRLVAAEDVMVRQRLADALGKFGGGGKEGGGRGGHAGGPASAGRGRRARHPRGGPEPRGAGGGGV</sequence>
<name>A0A1X6P4F0_PORUM</name>
<feature type="compositionally biased region" description="Gly residues" evidence="1">
    <location>
        <begin position="133"/>
        <end position="147"/>
    </location>
</feature>
<dbReference type="SUPFAM" id="SSF48371">
    <property type="entry name" value="ARM repeat"/>
    <property type="match status" value="1"/>
</dbReference>
<evidence type="ECO:0000256" key="1">
    <source>
        <dbReference type="SAM" id="MobiDB-lite"/>
    </source>
</evidence>
<dbReference type="Proteomes" id="UP000218209">
    <property type="component" value="Unassembled WGS sequence"/>
</dbReference>
<dbReference type="InterPro" id="IPR016024">
    <property type="entry name" value="ARM-type_fold"/>
</dbReference>
<proteinExistence type="predicted"/>